<name>A0A2H0TR59_9BACT</name>
<proteinExistence type="predicted"/>
<gene>
    <name evidence="1" type="ORF">COU35_01460</name>
</gene>
<comment type="caution">
    <text evidence="1">The sequence shown here is derived from an EMBL/GenBank/DDBJ whole genome shotgun (WGS) entry which is preliminary data.</text>
</comment>
<evidence type="ECO:0000313" key="2">
    <source>
        <dbReference type="Proteomes" id="UP000230154"/>
    </source>
</evidence>
<dbReference type="Proteomes" id="UP000230154">
    <property type="component" value="Unassembled WGS sequence"/>
</dbReference>
<reference evidence="2" key="1">
    <citation type="submission" date="2017-09" db="EMBL/GenBank/DDBJ databases">
        <title>Depth-based differentiation of microbial function through sediment-hosted aquifers and enrichment of novel symbionts in the deep terrestrial subsurface.</title>
        <authorList>
            <person name="Probst A.J."/>
            <person name="Ladd B."/>
            <person name="Jarett J.K."/>
            <person name="Geller-Mcgrath D.E."/>
            <person name="Sieber C.M.K."/>
            <person name="Emerson J.B."/>
            <person name="Anantharaman K."/>
            <person name="Thomas B.C."/>
            <person name="Malmstrom R."/>
            <person name="Stieglmeier M."/>
            <person name="Klingl A."/>
            <person name="Woyke T."/>
            <person name="Ryan C.M."/>
            <person name="Banfield J.F."/>
        </authorList>
    </citation>
    <scope>NUCLEOTIDE SEQUENCE [LARGE SCALE GENOMIC DNA]</scope>
</reference>
<accession>A0A2H0TR59</accession>
<sequence>MALVKAVCMACNALVWKRGDSKDGKVYHGIADEPCELCQHRFARARGEEAVHLELVRRVASIVMHCMCCDRVMWRLDELGGSAVVHGVCGTLCPACEDEQFQNRSVQHSRRQRRAGRG</sequence>
<evidence type="ECO:0000313" key="1">
    <source>
        <dbReference type="EMBL" id="PIR74628.1"/>
    </source>
</evidence>
<dbReference type="EMBL" id="PFCB01000014">
    <property type="protein sequence ID" value="PIR74628.1"/>
    <property type="molecule type" value="Genomic_DNA"/>
</dbReference>
<dbReference type="AlphaFoldDB" id="A0A2H0TR59"/>
<protein>
    <submittedName>
        <fullName evidence="1">Uncharacterized protein</fullName>
    </submittedName>
</protein>
<organism evidence="1 2">
    <name type="scientific">Candidatus Magasanikbacteria bacterium CG10_big_fil_rev_8_21_14_0_10_47_10</name>
    <dbReference type="NCBI Taxonomy" id="1974652"/>
    <lineage>
        <taxon>Bacteria</taxon>
        <taxon>Candidatus Magasanikiibacteriota</taxon>
    </lineage>
</organism>